<sequence>MISLHPKLLLSLVKSVGLLFHLKSASWKWLHFLDFAILYRKNQNDGELVLLIEDVTLKIKCMAEGEILSFAFVEFIQGSCKQFEYFASQFSIWALSHRQTVQLSLLNNLD</sequence>
<protein>
    <submittedName>
        <fullName evidence="2">Uncharacterized protein</fullName>
    </submittedName>
</protein>
<evidence type="ECO:0000313" key="2">
    <source>
        <dbReference type="EMBL" id="KAL2347625.1"/>
    </source>
</evidence>
<evidence type="ECO:0000256" key="1">
    <source>
        <dbReference type="SAM" id="SignalP"/>
    </source>
</evidence>
<organism evidence="2 3">
    <name type="scientific">Flemingia macrophylla</name>
    <dbReference type="NCBI Taxonomy" id="520843"/>
    <lineage>
        <taxon>Eukaryota</taxon>
        <taxon>Viridiplantae</taxon>
        <taxon>Streptophyta</taxon>
        <taxon>Embryophyta</taxon>
        <taxon>Tracheophyta</taxon>
        <taxon>Spermatophyta</taxon>
        <taxon>Magnoliopsida</taxon>
        <taxon>eudicotyledons</taxon>
        <taxon>Gunneridae</taxon>
        <taxon>Pentapetalae</taxon>
        <taxon>rosids</taxon>
        <taxon>fabids</taxon>
        <taxon>Fabales</taxon>
        <taxon>Fabaceae</taxon>
        <taxon>Papilionoideae</taxon>
        <taxon>50 kb inversion clade</taxon>
        <taxon>NPAAA clade</taxon>
        <taxon>indigoferoid/millettioid clade</taxon>
        <taxon>Phaseoleae</taxon>
        <taxon>Flemingia</taxon>
    </lineage>
</organism>
<feature type="chain" id="PRO_5044868852" evidence="1">
    <location>
        <begin position="16"/>
        <end position="110"/>
    </location>
</feature>
<keyword evidence="1" id="KW-0732">Signal</keyword>
<accession>A0ABD1NHL5</accession>
<gene>
    <name evidence="2" type="ORF">Fmac_001625</name>
</gene>
<proteinExistence type="predicted"/>
<comment type="caution">
    <text evidence="2">The sequence shown here is derived from an EMBL/GenBank/DDBJ whole genome shotgun (WGS) entry which is preliminary data.</text>
</comment>
<name>A0ABD1NHL5_9FABA</name>
<dbReference type="Proteomes" id="UP001603857">
    <property type="component" value="Unassembled WGS sequence"/>
</dbReference>
<keyword evidence="3" id="KW-1185">Reference proteome</keyword>
<evidence type="ECO:0000313" key="3">
    <source>
        <dbReference type="Proteomes" id="UP001603857"/>
    </source>
</evidence>
<dbReference type="EMBL" id="JBGMDY010000001">
    <property type="protein sequence ID" value="KAL2347625.1"/>
    <property type="molecule type" value="Genomic_DNA"/>
</dbReference>
<dbReference type="AlphaFoldDB" id="A0ABD1NHL5"/>
<reference evidence="2 3" key="1">
    <citation type="submission" date="2024-08" db="EMBL/GenBank/DDBJ databases">
        <title>Insights into the chromosomal genome structure of Flemingia macrophylla.</title>
        <authorList>
            <person name="Ding Y."/>
            <person name="Zhao Y."/>
            <person name="Bi W."/>
            <person name="Wu M."/>
            <person name="Zhao G."/>
            <person name="Gong Y."/>
            <person name="Li W."/>
            <person name="Zhang P."/>
        </authorList>
    </citation>
    <scope>NUCLEOTIDE SEQUENCE [LARGE SCALE GENOMIC DNA]</scope>
    <source>
        <strain evidence="2">DYQJB</strain>
        <tissue evidence="2">Leaf</tissue>
    </source>
</reference>
<feature type="signal peptide" evidence="1">
    <location>
        <begin position="1"/>
        <end position="15"/>
    </location>
</feature>